<evidence type="ECO:0000313" key="3">
    <source>
        <dbReference type="EMBL" id="OJA16808.1"/>
    </source>
</evidence>
<dbReference type="SUPFAM" id="SSF56784">
    <property type="entry name" value="HAD-like"/>
    <property type="match status" value="1"/>
</dbReference>
<comment type="caution">
    <text evidence="3">The sequence shown here is derived from an EMBL/GenBank/DDBJ whole genome shotgun (WGS) entry which is preliminary data.</text>
</comment>
<feature type="compositionally biased region" description="Pro residues" evidence="1">
    <location>
        <begin position="193"/>
        <end position="203"/>
    </location>
</feature>
<dbReference type="InterPro" id="IPR011948">
    <property type="entry name" value="Dullard_phosphatase"/>
</dbReference>
<feature type="compositionally biased region" description="Polar residues" evidence="1">
    <location>
        <begin position="53"/>
        <end position="62"/>
    </location>
</feature>
<dbReference type="EMBL" id="LVVM01002348">
    <property type="protein sequence ID" value="OJA16808.1"/>
    <property type="molecule type" value="Genomic_DNA"/>
</dbReference>
<dbReference type="CDD" id="cd07521">
    <property type="entry name" value="HAD_FCP1-like"/>
    <property type="match status" value="1"/>
</dbReference>
<dbReference type="InterPro" id="IPR023214">
    <property type="entry name" value="HAD_sf"/>
</dbReference>
<evidence type="ECO:0000313" key="4">
    <source>
        <dbReference type="Proteomes" id="UP000183567"/>
    </source>
</evidence>
<dbReference type="PROSITE" id="PS50969">
    <property type="entry name" value="FCP1"/>
    <property type="match status" value="1"/>
</dbReference>
<dbReference type="Pfam" id="PF03031">
    <property type="entry name" value="NIF"/>
    <property type="match status" value="1"/>
</dbReference>
<dbReference type="NCBIfam" id="TIGR02251">
    <property type="entry name" value="HIF-SF_euk"/>
    <property type="match status" value="1"/>
</dbReference>
<gene>
    <name evidence="3" type="ORF">AZE42_04767</name>
</gene>
<reference evidence="3 4" key="1">
    <citation type="submission" date="2016-03" db="EMBL/GenBank/DDBJ databases">
        <title>Comparative genomics of the ectomycorrhizal sister species Rhizopogon vinicolor and Rhizopogon vesiculosus (Basidiomycota: Boletales) reveals a divergence of the mating type B locus.</title>
        <authorList>
            <person name="Mujic A.B."/>
            <person name="Kuo A."/>
            <person name="Tritt A."/>
            <person name="Lipzen A."/>
            <person name="Chen C."/>
            <person name="Johnson J."/>
            <person name="Sharma A."/>
            <person name="Barry K."/>
            <person name="Grigoriev I.V."/>
            <person name="Spatafora J.W."/>
        </authorList>
    </citation>
    <scope>NUCLEOTIDE SEQUENCE [LARGE SCALE GENOMIC DNA]</scope>
    <source>
        <strain evidence="3 4">AM-OR11-056</strain>
    </source>
</reference>
<feature type="compositionally biased region" description="Basic and acidic residues" evidence="1">
    <location>
        <begin position="155"/>
        <end position="169"/>
    </location>
</feature>
<dbReference type="InterPro" id="IPR036412">
    <property type="entry name" value="HAD-like_sf"/>
</dbReference>
<organism evidence="3 4">
    <name type="scientific">Rhizopogon vesiculosus</name>
    <dbReference type="NCBI Taxonomy" id="180088"/>
    <lineage>
        <taxon>Eukaryota</taxon>
        <taxon>Fungi</taxon>
        <taxon>Dikarya</taxon>
        <taxon>Basidiomycota</taxon>
        <taxon>Agaricomycotina</taxon>
        <taxon>Agaricomycetes</taxon>
        <taxon>Agaricomycetidae</taxon>
        <taxon>Boletales</taxon>
        <taxon>Suillineae</taxon>
        <taxon>Rhizopogonaceae</taxon>
        <taxon>Rhizopogon</taxon>
    </lineage>
</organism>
<dbReference type="SMART" id="SM00577">
    <property type="entry name" value="CPDc"/>
    <property type="match status" value="1"/>
</dbReference>
<dbReference type="Gene3D" id="3.40.50.1000">
    <property type="entry name" value="HAD superfamily/HAD-like"/>
    <property type="match status" value="1"/>
</dbReference>
<dbReference type="AlphaFoldDB" id="A0A1J8QTN4"/>
<feature type="compositionally biased region" description="Acidic residues" evidence="1">
    <location>
        <begin position="235"/>
        <end position="245"/>
    </location>
</feature>
<dbReference type="GO" id="GO:0016791">
    <property type="term" value="F:phosphatase activity"/>
    <property type="evidence" value="ECO:0007669"/>
    <property type="project" value="InterPro"/>
</dbReference>
<dbReference type="PANTHER" id="PTHR12210">
    <property type="entry name" value="DULLARD PROTEIN PHOSPHATASE"/>
    <property type="match status" value="1"/>
</dbReference>
<feature type="domain" description="FCP1 homology" evidence="2">
    <location>
        <begin position="280"/>
        <end position="438"/>
    </location>
</feature>
<keyword evidence="4" id="KW-1185">Reference proteome</keyword>
<feature type="compositionally biased region" description="Basic and acidic residues" evidence="1">
    <location>
        <begin position="20"/>
        <end position="31"/>
    </location>
</feature>
<name>A0A1J8QTN4_9AGAM</name>
<evidence type="ECO:0000259" key="2">
    <source>
        <dbReference type="PROSITE" id="PS50969"/>
    </source>
</evidence>
<protein>
    <recommendedName>
        <fullName evidence="2">FCP1 homology domain-containing protein</fullName>
    </recommendedName>
</protein>
<evidence type="ECO:0000256" key="1">
    <source>
        <dbReference type="SAM" id="MobiDB-lite"/>
    </source>
</evidence>
<accession>A0A1J8QTN4</accession>
<dbReference type="FunFam" id="3.40.50.1000:FF:000093">
    <property type="entry name" value="NLI interacting factor-like phosphatase family protein"/>
    <property type="match status" value="1"/>
</dbReference>
<proteinExistence type="predicted"/>
<sequence>MEGPHSTGHKKAAAAAPSKDSFKTPRQDAADRQLQPPVHSATSSKENEGSAGHSVSTSSTASPKIDRREASAGTSTLLPQNPSRLSSLRRRSKSKEQPSFVGSSEIKRGNTSKPSFFTRLFHKLVSCVGLSTRAHDIDMDGVASIASGPTLQADRTAENDAKELSEKAPEPTSLANNEAIVPAVPLPEQSQPVAPPKDVPPIPETTNPTSAAVQPPGSSLAVQVSKTSSNHQSEDSTDSDDDVEVNTDEICDDEDMILIRNGGAGIPIGSASRFLIYSPVHAGRKCLVLDLDETLVHSNFRAIPDPDFIVPVEIENRWHNMYVQKRPGVDEFLRQMGEMYEVVVYTASLSAYADPVMDHLDIYKAVSYRLFRESCYRFRGNYVKDLSQLGRPMADTIIIDNSPASYIFHPTNAVPISSWFNDPHDSELTDLCPFLIDLADAKDVRDVLSPDL</sequence>
<feature type="compositionally biased region" description="Polar residues" evidence="1">
    <location>
        <begin position="204"/>
        <end position="231"/>
    </location>
</feature>
<dbReference type="STRING" id="180088.A0A1J8QTN4"/>
<dbReference type="OrthoDB" id="277011at2759"/>
<dbReference type="InterPro" id="IPR050365">
    <property type="entry name" value="TIM50"/>
</dbReference>
<feature type="region of interest" description="Disordered" evidence="1">
    <location>
        <begin position="1"/>
        <end position="113"/>
    </location>
</feature>
<dbReference type="InterPro" id="IPR004274">
    <property type="entry name" value="FCP1_dom"/>
</dbReference>
<dbReference type="Proteomes" id="UP000183567">
    <property type="component" value="Unassembled WGS sequence"/>
</dbReference>
<feature type="region of interest" description="Disordered" evidence="1">
    <location>
        <begin position="149"/>
        <end position="245"/>
    </location>
</feature>
<feature type="compositionally biased region" description="Polar residues" evidence="1">
    <location>
        <begin position="72"/>
        <end position="82"/>
    </location>
</feature>